<evidence type="ECO:0000313" key="1">
    <source>
        <dbReference type="EMBL" id="GBP43528.1"/>
    </source>
</evidence>
<protein>
    <recommendedName>
        <fullName evidence="3">Mariner Mos1 transposase</fullName>
    </recommendedName>
</protein>
<dbReference type="OrthoDB" id="6930896at2759"/>
<dbReference type="Proteomes" id="UP000299102">
    <property type="component" value="Unassembled WGS sequence"/>
</dbReference>
<sequence length="109" mass="12561">MFCYGYSNGDSAAAGRRPRLYRSEIEEEIIRHCYEDPTTSTNIVAARMGLSQWKVWFTVDSARLYSYRCTPVHASEEGDPARKLDFCRFILNADAKNPNFLKKILWTGD</sequence>
<evidence type="ECO:0008006" key="3">
    <source>
        <dbReference type="Google" id="ProtNLM"/>
    </source>
</evidence>
<organism evidence="1 2">
    <name type="scientific">Eumeta variegata</name>
    <name type="common">Bagworm moth</name>
    <name type="synonym">Eumeta japonica</name>
    <dbReference type="NCBI Taxonomy" id="151549"/>
    <lineage>
        <taxon>Eukaryota</taxon>
        <taxon>Metazoa</taxon>
        <taxon>Ecdysozoa</taxon>
        <taxon>Arthropoda</taxon>
        <taxon>Hexapoda</taxon>
        <taxon>Insecta</taxon>
        <taxon>Pterygota</taxon>
        <taxon>Neoptera</taxon>
        <taxon>Endopterygota</taxon>
        <taxon>Lepidoptera</taxon>
        <taxon>Glossata</taxon>
        <taxon>Ditrysia</taxon>
        <taxon>Tineoidea</taxon>
        <taxon>Psychidae</taxon>
        <taxon>Oiketicinae</taxon>
        <taxon>Eumeta</taxon>
    </lineage>
</organism>
<dbReference type="PANTHER" id="PTHR47326">
    <property type="entry name" value="TRANSPOSABLE ELEMENT TC3 TRANSPOSASE-LIKE PROTEIN"/>
    <property type="match status" value="1"/>
</dbReference>
<dbReference type="PANTHER" id="PTHR47326:SF1">
    <property type="entry name" value="HTH PSQ-TYPE DOMAIN-CONTAINING PROTEIN"/>
    <property type="match status" value="1"/>
</dbReference>
<keyword evidence="2" id="KW-1185">Reference proteome</keyword>
<reference evidence="1 2" key="1">
    <citation type="journal article" date="2019" name="Commun. Biol.">
        <title>The bagworm genome reveals a unique fibroin gene that provides high tensile strength.</title>
        <authorList>
            <person name="Kono N."/>
            <person name="Nakamura H."/>
            <person name="Ohtoshi R."/>
            <person name="Tomita M."/>
            <person name="Numata K."/>
            <person name="Arakawa K."/>
        </authorList>
    </citation>
    <scope>NUCLEOTIDE SEQUENCE [LARGE SCALE GENOMIC DNA]</scope>
</reference>
<accession>A0A4C1VWY1</accession>
<evidence type="ECO:0000313" key="2">
    <source>
        <dbReference type="Proteomes" id="UP000299102"/>
    </source>
</evidence>
<name>A0A4C1VWY1_EUMVA</name>
<dbReference type="AlphaFoldDB" id="A0A4C1VWY1"/>
<comment type="caution">
    <text evidence="1">The sequence shown here is derived from an EMBL/GenBank/DDBJ whole genome shotgun (WGS) entry which is preliminary data.</text>
</comment>
<dbReference type="EMBL" id="BGZK01000437">
    <property type="protein sequence ID" value="GBP43528.1"/>
    <property type="molecule type" value="Genomic_DNA"/>
</dbReference>
<gene>
    <name evidence="1" type="ORF">EVAR_30485_1</name>
</gene>
<proteinExistence type="predicted"/>